<comment type="caution">
    <text evidence="1">The sequence shown here is derived from an EMBL/GenBank/DDBJ whole genome shotgun (WGS) entry which is preliminary data.</text>
</comment>
<dbReference type="RefSeq" id="WP_057881660.1">
    <property type="nucleotide sequence ID" value="NZ_JQCF01000032.1"/>
</dbReference>
<protein>
    <submittedName>
        <fullName evidence="1">Uncharacterized protein</fullName>
    </submittedName>
</protein>
<reference evidence="1 2" key="1">
    <citation type="journal article" date="2015" name="Genome Announc.">
        <title>Expanding the biotechnology potential of lactobacilli through comparative genomics of 213 strains and associated genera.</title>
        <authorList>
            <person name="Sun Z."/>
            <person name="Harris H.M."/>
            <person name="McCann A."/>
            <person name="Guo C."/>
            <person name="Argimon S."/>
            <person name="Zhang W."/>
            <person name="Yang X."/>
            <person name="Jeffery I.B."/>
            <person name="Cooney J.C."/>
            <person name="Kagawa T.F."/>
            <person name="Liu W."/>
            <person name="Song Y."/>
            <person name="Salvetti E."/>
            <person name="Wrobel A."/>
            <person name="Rasinkangas P."/>
            <person name="Parkhill J."/>
            <person name="Rea M.C."/>
            <person name="O'Sullivan O."/>
            <person name="Ritari J."/>
            <person name="Douillard F.P."/>
            <person name="Paul Ross R."/>
            <person name="Yang R."/>
            <person name="Briner A.E."/>
            <person name="Felis G.E."/>
            <person name="de Vos W.M."/>
            <person name="Barrangou R."/>
            <person name="Klaenhammer T.R."/>
            <person name="Caufield P.W."/>
            <person name="Cui Y."/>
            <person name="Zhang H."/>
            <person name="O'Toole P.W."/>
        </authorList>
    </citation>
    <scope>NUCLEOTIDE SEQUENCE [LARGE SCALE GENOMIC DNA]</scope>
    <source>
        <strain evidence="1 2">DSM 24716</strain>
    </source>
</reference>
<name>A0A0R2LG86_9LACO</name>
<dbReference type="AlphaFoldDB" id="A0A0R2LG86"/>
<sequence length="102" mass="11807">MNNKTDKQTRTYDMDKIDDLICELDDSKIRINALIDYNLKIRRVNEEQTNKNLLAHECERLTPIIELLNTEIFESLDKSINILDTGNNSNQVKVVAKKEAEA</sequence>
<dbReference type="OrthoDB" id="2310962at2"/>
<gene>
    <name evidence="1" type="ORF">IV57_GL001633</name>
</gene>
<proteinExistence type="predicted"/>
<evidence type="ECO:0000313" key="2">
    <source>
        <dbReference type="Proteomes" id="UP000051006"/>
    </source>
</evidence>
<dbReference type="PATRIC" id="fig|993692.3.peg.1658"/>
<evidence type="ECO:0000313" key="1">
    <source>
        <dbReference type="EMBL" id="KRN97709.1"/>
    </source>
</evidence>
<organism evidence="1 2">
    <name type="scientific">Companilactobacillus kimchiensis</name>
    <dbReference type="NCBI Taxonomy" id="993692"/>
    <lineage>
        <taxon>Bacteria</taxon>
        <taxon>Bacillati</taxon>
        <taxon>Bacillota</taxon>
        <taxon>Bacilli</taxon>
        <taxon>Lactobacillales</taxon>
        <taxon>Lactobacillaceae</taxon>
        <taxon>Companilactobacillus</taxon>
    </lineage>
</organism>
<keyword evidence="2" id="KW-1185">Reference proteome</keyword>
<accession>A0A0R2LG86</accession>
<dbReference type="Proteomes" id="UP000051006">
    <property type="component" value="Unassembled WGS sequence"/>
</dbReference>
<dbReference type="EMBL" id="JQCF01000032">
    <property type="protein sequence ID" value="KRN97709.1"/>
    <property type="molecule type" value="Genomic_DNA"/>
</dbReference>